<dbReference type="SUPFAM" id="SSF102198">
    <property type="entry name" value="Putative cyclase"/>
    <property type="match status" value="1"/>
</dbReference>
<organism evidence="1 2">
    <name type="scientific">Algoriphagus winogradskyi</name>
    <dbReference type="NCBI Taxonomy" id="237017"/>
    <lineage>
        <taxon>Bacteria</taxon>
        <taxon>Pseudomonadati</taxon>
        <taxon>Bacteroidota</taxon>
        <taxon>Cytophagia</taxon>
        <taxon>Cytophagales</taxon>
        <taxon>Cyclobacteriaceae</taxon>
        <taxon>Algoriphagus</taxon>
    </lineage>
</organism>
<dbReference type="InterPro" id="IPR007325">
    <property type="entry name" value="KFase/CYL"/>
</dbReference>
<dbReference type="PANTHER" id="PTHR31118">
    <property type="entry name" value="CYCLASE-LIKE PROTEIN 2"/>
    <property type="match status" value="1"/>
</dbReference>
<sequence>MRFFEFVQISRKVVVVLIFCGLGACEQKEAEAPVPKMPFLESEWIDLSYAFDSTTLYWPNNPDGFQHRVDAEGVTDLGYYYSSYTILTPEHGGTHLDAPIHFFAKGETVDELPLSKLTGEAVVIDVSGKALEDRDYLIDSVAILNWEAEHGKIPVQAMVLFRTGYGKFYPDREAYFGTAKSGAEAIPELHFPGIQPETATWLAKTRKVKAVGLDTPSLDFGQSKDFAAHQALMENQIPGFENVANLDLLPPTGIYVVALPMKIKGGSGGPLRIIATIIE</sequence>
<keyword evidence="2" id="KW-1185">Reference proteome</keyword>
<dbReference type="InterPro" id="IPR037175">
    <property type="entry name" value="KFase_sf"/>
</dbReference>
<dbReference type="PANTHER" id="PTHR31118:SF12">
    <property type="entry name" value="CYCLASE-LIKE PROTEIN 2"/>
    <property type="match status" value="1"/>
</dbReference>
<accession>A0ABY1NGB2</accession>
<dbReference type="Gene3D" id="3.50.30.50">
    <property type="entry name" value="Putative cyclase"/>
    <property type="match status" value="1"/>
</dbReference>
<evidence type="ECO:0000313" key="1">
    <source>
        <dbReference type="EMBL" id="SMP08263.1"/>
    </source>
</evidence>
<dbReference type="Proteomes" id="UP001157915">
    <property type="component" value="Unassembled WGS sequence"/>
</dbReference>
<comment type="caution">
    <text evidence="1">The sequence shown here is derived from an EMBL/GenBank/DDBJ whole genome shotgun (WGS) entry which is preliminary data.</text>
</comment>
<dbReference type="RefSeq" id="WP_377919117.1">
    <property type="nucleotide sequence ID" value="NZ_JBHSPM010000001.1"/>
</dbReference>
<reference evidence="1 2" key="1">
    <citation type="submission" date="2017-05" db="EMBL/GenBank/DDBJ databases">
        <authorList>
            <person name="Varghese N."/>
            <person name="Submissions S."/>
        </authorList>
    </citation>
    <scope>NUCLEOTIDE SEQUENCE [LARGE SCALE GENOMIC DNA]</scope>
    <source>
        <strain evidence="1 2">DSM 15360</strain>
    </source>
</reference>
<dbReference type="PROSITE" id="PS51257">
    <property type="entry name" value="PROKAR_LIPOPROTEIN"/>
    <property type="match status" value="1"/>
</dbReference>
<evidence type="ECO:0000313" key="2">
    <source>
        <dbReference type="Proteomes" id="UP001157915"/>
    </source>
</evidence>
<proteinExistence type="predicted"/>
<name>A0ABY1NGB2_9BACT</name>
<dbReference type="EMBL" id="FXUA01000001">
    <property type="protein sequence ID" value="SMP08263.1"/>
    <property type="molecule type" value="Genomic_DNA"/>
</dbReference>
<dbReference type="Pfam" id="PF04199">
    <property type="entry name" value="Cyclase"/>
    <property type="match status" value="1"/>
</dbReference>
<protein>
    <submittedName>
        <fullName evidence="1">Kynurenine formamidase</fullName>
    </submittedName>
</protein>
<gene>
    <name evidence="1" type="ORF">SAMN06265367_101717</name>
</gene>